<dbReference type="GO" id="GO:0008270">
    <property type="term" value="F:zinc ion binding"/>
    <property type="evidence" value="ECO:0007669"/>
    <property type="project" value="UniProtKB-KW"/>
</dbReference>
<keyword evidence="5" id="KW-1185">Reference proteome</keyword>
<feature type="non-terminal residue" evidence="4">
    <location>
        <position position="1"/>
    </location>
</feature>
<evidence type="ECO:0000259" key="3">
    <source>
        <dbReference type="PROSITE" id="PS50157"/>
    </source>
</evidence>
<dbReference type="InterPro" id="IPR013087">
    <property type="entry name" value="Znf_C2H2_type"/>
</dbReference>
<evidence type="ECO:0000313" key="5">
    <source>
        <dbReference type="Proteomes" id="UP001328107"/>
    </source>
</evidence>
<feature type="non-terminal residue" evidence="4">
    <location>
        <position position="183"/>
    </location>
</feature>
<dbReference type="PROSITE" id="PS00028">
    <property type="entry name" value="ZINC_FINGER_C2H2_1"/>
    <property type="match status" value="1"/>
</dbReference>
<feature type="compositionally biased region" description="Acidic residues" evidence="2">
    <location>
        <begin position="124"/>
        <end position="135"/>
    </location>
</feature>
<name>A0AAN5D362_9BILA</name>
<comment type="caution">
    <text evidence="4">The sequence shown here is derived from an EMBL/GenBank/DDBJ whole genome shotgun (WGS) entry which is preliminary data.</text>
</comment>
<dbReference type="SUPFAM" id="SSF57667">
    <property type="entry name" value="beta-beta-alpha zinc fingers"/>
    <property type="match status" value="1"/>
</dbReference>
<organism evidence="4 5">
    <name type="scientific">Pristionchus mayeri</name>
    <dbReference type="NCBI Taxonomy" id="1317129"/>
    <lineage>
        <taxon>Eukaryota</taxon>
        <taxon>Metazoa</taxon>
        <taxon>Ecdysozoa</taxon>
        <taxon>Nematoda</taxon>
        <taxon>Chromadorea</taxon>
        <taxon>Rhabditida</taxon>
        <taxon>Rhabditina</taxon>
        <taxon>Diplogasteromorpha</taxon>
        <taxon>Diplogasteroidea</taxon>
        <taxon>Neodiplogasteridae</taxon>
        <taxon>Pristionchus</taxon>
    </lineage>
</organism>
<sequence length="183" mass="20001">FAGNAADSSNSLVLIASLKEKLRTIPNIQSSSDASLLEHVNGLIESAEHAMEWLRDRQSNSEGTIAVDIKREGSINNAHADSLMNVSDVEEDDAAMMKEVENMENQAMSENDSEADSNGAWTVDESEESTSEEGESSANEENKKISISRGLGKFKCPDCGRMCTTTYGLKVHKLTHSGDRRFK</sequence>
<keyword evidence="1" id="KW-0862">Zinc</keyword>
<dbReference type="AlphaFoldDB" id="A0AAN5D362"/>
<proteinExistence type="predicted"/>
<feature type="domain" description="C2H2-type" evidence="3">
    <location>
        <begin position="154"/>
        <end position="181"/>
    </location>
</feature>
<accession>A0AAN5D362</accession>
<keyword evidence="1" id="KW-0863">Zinc-finger</keyword>
<dbReference type="Gene3D" id="3.30.160.60">
    <property type="entry name" value="Classic Zinc Finger"/>
    <property type="match status" value="1"/>
</dbReference>
<evidence type="ECO:0000256" key="2">
    <source>
        <dbReference type="SAM" id="MobiDB-lite"/>
    </source>
</evidence>
<dbReference type="InterPro" id="IPR036236">
    <property type="entry name" value="Znf_C2H2_sf"/>
</dbReference>
<keyword evidence="1" id="KW-0479">Metal-binding</keyword>
<dbReference type="PROSITE" id="PS50157">
    <property type="entry name" value="ZINC_FINGER_C2H2_2"/>
    <property type="match status" value="1"/>
</dbReference>
<reference evidence="5" key="1">
    <citation type="submission" date="2022-10" db="EMBL/GenBank/DDBJ databases">
        <title>Genome assembly of Pristionchus species.</title>
        <authorList>
            <person name="Yoshida K."/>
            <person name="Sommer R.J."/>
        </authorList>
    </citation>
    <scope>NUCLEOTIDE SEQUENCE [LARGE SCALE GENOMIC DNA]</scope>
    <source>
        <strain evidence="5">RS5460</strain>
    </source>
</reference>
<protein>
    <recommendedName>
        <fullName evidence="3">C2H2-type domain-containing protein</fullName>
    </recommendedName>
</protein>
<gene>
    <name evidence="4" type="ORF">PMAYCL1PPCAC_25714</name>
</gene>
<dbReference type="EMBL" id="BTRK01000005">
    <property type="protein sequence ID" value="GMR55519.1"/>
    <property type="molecule type" value="Genomic_DNA"/>
</dbReference>
<feature type="region of interest" description="Disordered" evidence="2">
    <location>
        <begin position="104"/>
        <end position="147"/>
    </location>
</feature>
<evidence type="ECO:0000256" key="1">
    <source>
        <dbReference type="PROSITE-ProRule" id="PRU00042"/>
    </source>
</evidence>
<dbReference type="Proteomes" id="UP001328107">
    <property type="component" value="Unassembled WGS sequence"/>
</dbReference>
<evidence type="ECO:0000313" key="4">
    <source>
        <dbReference type="EMBL" id="GMR55519.1"/>
    </source>
</evidence>